<gene>
    <name evidence="1" type="ORF">Tco_1121897</name>
</gene>
<organism evidence="1 2">
    <name type="scientific">Tanacetum coccineum</name>
    <dbReference type="NCBI Taxonomy" id="301880"/>
    <lineage>
        <taxon>Eukaryota</taxon>
        <taxon>Viridiplantae</taxon>
        <taxon>Streptophyta</taxon>
        <taxon>Embryophyta</taxon>
        <taxon>Tracheophyta</taxon>
        <taxon>Spermatophyta</taxon>
        <taxon>Magnoliopsida</taxon>
        <taxon>eudicotyledons</taxon>
        <taxon>Gunneridae</taxon>
        <taxon>Pentapetalae</taxon>
        <taxon>asterids</taxon>
        <taxon>campanulids</taxon>
        <taxon>Asterales</taxon>
        <taxon>Asteraceae</taxon>
        <taxon>Asteroideae</taxon>
        <taxon>Anthemideae</taxon>
        <taxon>Anthemidinae</taxon>
        <taxon>Tanacetum</taxon>
    </lineage>
</organism>
<dbReference type="Gene3D" id="3.40.395.10">
    <property type="entry name" value="Adenoviral Proteinase, Chain A"/>
    <property type="match status" value="1"/>
</dbReference>
<evidence type="ECO:0000313" key="2">
    <source>
        <dbReference type="Proteomes" id="UP001151760"/>
    </source>
</evidence>
<reference evidence="1" key="1">
    <citation type="journal article" date="2022" name="Int. J. Mol. Sci.">
        <title>Draft Genome of Tanacetum Coccineum: Genomic Comparison of Closely Related Tanacetum-Family Plants.</title>
        <authorList>
            <person name="Yamashiro T."/>
            <person name="Shiraishi A."/>
            <person name="Nakayama K."/>
            <person name="Satake H."/>
        </authorList>
    </citation>
    <scope>NUCLEOTIDE SEQUENCE</scope>
</reference>
<keyword evidence="2" id="KW-1185">Reference proteome</keyword>
<comment type="caution">
    <text evidence="1">The sequence shown here is derived from an EMBL/GenBank/DDBJ whole genome shotgun (WGS) entry which is preliminary data.</text>
</comment>
<dbReference type="EMBL" id="BQNB010021350">
    <property type="protein sequence ID" value="GJU05467.1"/>
    <property type="molecule type" value="Genomic_DNA"/>
</dbReference>
<sequence length="221" mass="25565">MSQLYLFALAANSLLVKDMMVKLFEINNERDLRTVVDTYAMCQKLYARCHERQEQMSEMQSFLHVSTSLAESYNLLEELQDFKLEKCRDSMKSISETQLKVLKRLSFIAKLHRQYSFVVNGYERLPVILEGAKVFDKKGIHPSDYTISFKLADNVPKQGGIYGDCGVWVCIFLYRLAHGLSLDVEDPIDVALAYREKMVHLFFYHKVDKCAADLRAHDLFG</sequence>
<protein>
    <submittedName>
        <fullName evidence="1">Phospholipase-like protein</fullName>
    </submittedName>
</protein>
<accession>A0ABQ5IZ34</accession>
<dbReference type="SUPFAM" id="SSF54001">
    <property type="entry name" value="Cysteine proteinases"/>
    <property type="match status" value="1"/>
</dbReference>
<proteinExistence type="predicted"/>
<name>A0ABQ5IZ34_9ASTR</name>
<reference evidence="1" key="2">
    <citation type="submission" date="2022-01" db="EMBL/GenBank/DDBJ databases">
        <authorList>
            <person name="Yamashiro T."/>
            <person name="Shiraishi A."/>
            <person name="Satake H."/>
            <person name="Nakayama K."/>
        </authorList>
    </citation>
    <scope>NUCLEOTIDE SEQUENCE</scope>
</reference>
<dbReference type="InterPro" id="IPR038765">
    <property type="entry name" value="Papain-like_cys_pep_sf"/>
</dbReference>
<dbReference type="Proteomes" id="UP001151760">
    <property type="component" value="Unassembled WGS sequence"/>
</dbReference>
<evidence type="ECO:0000313" key="1">
    <source>
        <dbReference type="EMBL" id="GJU05467.1"/>
    </source>
</evidence>